<feature type="transmembrane region" description="Helical" evidence="1">
    <location>
        <begin position="55"/>
        <end position="76"/>
    </location>
</feature>
<comment type="caution">
    <text evidence="2">The sequence shown here is derived from an EMBL/GenBank/DDBJ whole genome shotgun (WGS) entry which is preliminary data.</text>
</comment>
<dbReference type="AlphaFoldDB" id="A0A7C0VD37"/>
<dbReference type="Proteomes" id="UP000885847">
    <property type="component" value="Unassembled WGS sequence"/>
</dbReference>
<evidence type="ECO:0000256" key="1">
    <source>
        <dbReference type="SAM" id="Phobius"/>
    </source>
</evidence>
<accession>A0A7C0VD37</accession>
<organism evidence="2">
    <name type="scientific">candidate division WOR-3 bacterium</name>
    <dbReference type="NCBI Taxonomy" id="2052148"/>
    <lineage>
        <taxon>Bacteria</taxon>
        <taxon>Bacteria division WOR-3</taxon>
    </lineage>
</organism>
<proteinExistence type="predicted"/>
<name>A0A7C0VD37_UNCW3</name>
<dbReference type="EMBL" id="DQWE01000395">
    <property type="protein sequence ID" value="HDI83806.1"/>
    <property type="molecule type" value="Genomic_DNA"/>
</dbReference>
<feature type="transmembrane region" description="Helical" evidence="1">
    <location>
        <begin position="88"/>
        <end position="110"/>
    </location>
</feature>
<evidence type="ECO:0000313" key="2">
    <source>
        <dbReference type="EMBL" id="HDI83806.1"/>
    </source>
</evidence>
<keyword evidence="1" id="KW-1133">Transmembrane helix</keyword>
<keyword evidence="1" id="KW-0472">Membrane</keyword>
<gene>
    <name evidence="2" type="ORF">ENF18_08475</name>
</gene>
<keyword evidence="1" id="KW-0812">Transmembrane</keyword>
<reference evidence="2" key="1">
    <citation type="journal article" date="2020" name="mSystems">
        <title>Genome- and Community-Level Interaction Insights into Carbon Utilization and Element Cycling Functions of Hydrothermarchaeota in Hydrothermal Sediment.</title>
        <authorList>
            <person name="Zhou Z."/>
            <person name="Liu Y."/>
            <person name="Xu W."/>
            <person name="Pan J."/>
            <person name="Luo Z.H."/>
            <person name="Li M."/>
        </authorList>
    </citation>
    <scope>NUCLEOTIDE SEQUENCE [LARGE SCALE GENOMIC DNA]</scope>
    <source>
        <strain evidence="2">HyVt-102</strain>
    </source>
</reference>
<sequence>MEFLILGGMILIMDILRNVDVFKDSLKSLEGLKIPIGIVVFLRGLSYIVQPPLFFMGLMGLIAGAILIMEIITLGIKDKDTRKKIKNGMLGISVPVGFITIVAGVIGMFFR</sequence>
<protein>
    <submittedName>
        <fullName evidence="2">Uncharacterized protein</fullName>
    </submittedName>
</protein>